<dbReference type="Pfam" id="PF07572">
    <property type="entry name" value="BCNT"/>
    <property type="match status" value="1"/>
</dbReference>
<feature type="region of interest" description="Disordered" evidence="3">
    <location>
        <begin position="158"/>
        <end position="182"/>
    </location>
</feature>
<gene>
    <name evidence="5" type="ORF">PSYICH_LOCUS5836</name>
</gene>
<evidence type="ECO:0000256" key="3">
    <source>
        <dbReference type="SAM" id="MobiDB-lite"/>
    </source>
</evidence>
<organism evidence="5 6">
    <name type="scientific">Psylliodes chrysocephalus</name>
    <dbReference type="NCBI Taxonomy" id="3402493"/>
    <lineage>
        <taxon>Eukaryota</taxon>
        <taxon>Metazoa</taxon>
        <taxon>Ecdysozoa</taxon>
        <taxon>Arthropoda</taxon>
        <taxon>Hexapoda</taxon>
        <taxon>Insecta</taxon>
        <taxon>Pterygota</taxon>
        <taxon>Neoptera</taxon>
        <taxon>Endopterygota</taxon>
        <taxon>Coleoptera</taxon>
        <taxon>Polyphaga</taxon>
        <taxon>Cucujiformia</taxon>
        <taxon>Chrysomeloidea</taxon>
        <taxon>Chrysomelidae</taxon>
        <taxon>Galerucinae</taxon>
        <taxon>Alticini</taxon>
        <taxon>Psylliodes</taxon>
    </lineage>
</organism>
<evidence type="ECO:0000313" key="5">
    <source>
        <dbReference type="EMBL" id="CAH1105087.1"/>
    </source>
</evidence>
<dbReference type="PANTHER" id="PTHR48407">
    <property type="entry name" value="CRANIOFACIAL DEVELOPMENT PROTEIN 1"/>
    <property type="match status" value="1"/>
</dbReference>
<dbReference type="Proteomes" id="UP001153636">
    <property type="component" value="Chromosome 18"/>
</dbReference>
<dbReference type="PANTHER" id="PTHR48407:SF1">
    <property type="entry name" value="CRANIOFACIAL DEVELOPMENT PROTEIN 1"/>
    <property type="match status" value="1"/>
</dbReference>
<feature type="compositionally biased region" description="Acidic residues" evidence="3">
    <location>
        <begin position="25"/>
        <end position="39"/>
    </location>
</feature>
<dbReference type="InterPro" id="IPR027124">
    <property type="entry name" value="Swc5/CFDP1/2"/>
</dbReference>
<reference evidence="5" key="1">
    <citation type="submission" date="2022-01" db="EMBL/GenBank/DDBJ databases">
        <authorList>
            <person name="King R."/>
        </authorList>
    </citation>
    <scope>NUCLEOTIDE SEQUENCE</scope>
</reference>
<evidence type="ECO:0000313" key="6">
    <source>
        <dbReference type="Proteomes" id="UP001153636"/>
    </source>
</evidence>
<name>A0A9P0CKK0_9CUCU</name>
<protein>
    <recommendedName>
        <fullName evidence="1">Craniofacial development protein 1</fullName>
    </recommendedName>
    <alternativeName>
        <fullName evidence="2">Bucentaur</fullName>
    </alternativeName>
</protein>
<dbReference type="EMBL" id="OV651830">
    <property type="protein sequence ID" value="CAH1105087.1"/>
    <property type="molecule type" value="Genomic_DNA"/>
</dbReference>
<dbReference type="PROSITE" id="PS51279">
    <property type="entry name" value="BCNT_C"/>
    <property type="match status" value="1"/>
</dbReference>
<sequence length="261" mass="29888">MNVADLQDSDSSDEDYIPNEKVDDVPSEIDEDDPISDEETNQKSKRKGKAANRLKRREIIKEEAKETNKAVNKEEKNNVDDLWADFIKDTGFKSKTDVKSNLAEPESDKPKQTKLNNSENSTVVTKNPHDKVKVTQIFEFAGEEVRVEKEVRADSAEARLLSEKQPSHSNSSKRSAGLSGIGSVLSQLSKKPKITTLEKTKLDWDSYKRDHSIEEELETHNKGKDGYLERQDFLQRTDLRRFEIEKSIRDVERSKRFNSTS</sequence>
<evidence type="ECO:0000256" key="1">
    <source>
        <dbReference type="ARBA" id="ARBA00019033"/>
    </source>
</evidence>
<dbReference type="OrthoDB" id="445677at2759"/>
<accession>A0A9P0CKK0</accession>
<feature type="region of interest" description="Disordered" evidence="3">
    <location>
        <begin position="1"/>
        <end position="60"/>
    </location>
</feature>
<keyword evidence="6" id="KW-1185">Reference proteome</keyword>
<feature type="region of interest" description="Disordered" evidence="3">
    <location>
        <begin position="94"/>
        <end position="128"/>
    </location>
</feature>
<feature type="compositionally biased region" description="Basic residues" evidence="3">
    <location>
        <begin position="43"/>
        <end position="56"/>
    </location>
</feature>
<feature type="compositionally biased region" description="Polar residues" evidence="3">
    <location>
        <begin position="113"/>
        <end position="125"/>
    </location>
</feature>
<evidence type="ECO:0000259" key="4">
    <source>
        <dbReference type="PROSITE" id="PS51279"/>
    </source>
</evidence>
<dbReference type="AlphaFoldDB" id="A0A9P0CKK0"/>
<proteinExistence type="predicted"/>
<dbReference type="InterPro" id="IPR011421">
    <property type="entry name" value="BCNT-C"/>
</dbReference>
<feature type="compositionally biased region" description="Acidic residues" evidence="3">
    <location>
        <begin position="7"/>
        <end position="17"/>
    </location>
</feature>
<dbReference type="GO" id="GO:0000812">
    <property type="term" value="C:Swr1 complex"/>
    <property type="evidence" value="ECO:0007669"/>
    <property type="project" value="TreeGrafter"/>
</dbReference>
<evidence type="ECO:0000256" key="2">
    <source>
        <dbReference type="ARBA" id="ARBA00030244"/>
    </source>
</evidence>
<feature type="domain" description="BCNT-C" evidence="4">
    <location>
        <begin position="175"/>
        <end position="255"/>
    </location>
</feature>